<evidence type="ECO:0000256" key="3">
    <source>
        <dbReference type="ARBA" id="ARBA00022840"/>
    </source>
</evidence>
<keyword evidence="7" id="KW-1185">Reference proteome</keyword>
<evidence type="ECO:0000313" key="7">
    <source>
        <dbReference type="Proteomes" id="UP000432715"/>
    </source>
</evidence>
<dbReference type="AlphaFoldDB" id="A0A6I0F305"/>
<proteinExistence type="predicted"/>
<dbReference type="Gene3D" id="2.40.100.10">
    <property type="entry name" value="Cyclophilin-like"/>
    <property type="match status" value="1"/>
</dbReference>
<dbReference type="GO" id="GO:0016740">
    <property type="term" value="F:transferase activity"/>
    <property type="evidence" value="ECO:0007669"/>
    <property type="project" value="UniProtKB-KW"/>
</dbReference>
<dbReference type="InterPro" id="IPR052708">
    <property type="entry name" value="PxpC"/>
</dbReference>
<dbReference type="InterPro" id="IPR029000">
    <property type="entry name" value="Cyclophilin-like_dom_sf"/>
</dbReference>
<keyword evidence="1" id="KW-0547">Nucleotide-binding</keyword>
<protein>
    <submittedName>
        <fullName evidence="6">Biotin-dependent carboxyltransferase family protein</fullName>
    </submittedName>
</protein>
<evidence type="ECO:0000259" key="5">
    <source>
        <dbReference type="SMART" id="SM00797"/>
    </source>
</evidence>
<reference evidence="6 7" key="1">
    <citation type="submission" date="2019-10" db="EMBL/GenBank/DDBJ databases">
        <title>Alkaliphilus serpentinus sp. nov. and Alkaliphilus pronyensis sp. nov., two novel anaerobic alkaliphilic species isolated from the serpentinized-hosted hydrothermal field of the Prony Bay (New Caledonia).</title>
        <authorList>
            <person name="Postec A."/>
        </authorList>
    </citation>
    <scope>NUCLEOTIDE SEQUENCE [LARGE SCALE GENOMIC DNA]</scope>
    <source>
        <strain evidence="6 7">LacV</strain>
    </source>
</reference>
<dbReference type="Proteomes" id="UP000432715">
    <property type="component" value="Unassembled WGS sequence"/>
</dbReference>
<dbReference type="EMBL" id="WBZC01000046">
    <property type="protein sequence ID" value="KAB3532761.1"/>
    <property type="molecule type" value="Genomic_DNA"/>
</dbReference>
<dbReference type="InterPro" id="IPR003778">
    <property type="entry name" value="CT_A_B"/>
</dbReference>
<dbReference type="RefSeq" id="WP_151861759.1">
    <property type="nucleotide sequence ID" value="NZ_WBZC01000046.1"/>
</dbReference>
<dbReference type="GO" id="GO:0005524">
    <property type="term" value="F:ATP binding"/>
    <property type="evidence" value="ECO:0007669"/>
    <property type="project" value="UniProtKB-KW"/>
</dbReference>
<gene>
    <name evidence="6" type="ORF">F8154_11475</name>
</gene>
<comment type="caution">
    <text evidence="6">The sequence shown here is derived from an EMBL/GenBank/DDBJ whole genome shotgun (WGS) entry which is preliminary data.</text>
</comment>
<feature type="coiled-coil region" evidence="4">
    <location>
        <begin position="290"/>
        <end position="324"/>
    </location>
</feature>
<dbReference type="Pfam" id="PF02626">
    <property type="entry name" value="CT_A_B"/>
    <property type="match status" value="1"/>
</dbReference>
<keyword evidence="6" id="KW-0808">Transferase</keyword>
<keyword evidence="4" id="KW-0175">Coiled coil</keyword>
<organism evidence="6 7">
    <name type="scientific">Alkaliphilus pronyensis</name>
    <dbReference type="NCBI Taxonomy" id="1482732"/>
    <lineage>
        <taxon>Bacteria</taxon>
        <taxon>Bacillati</taxon>
        <taxon>Bacillota</taxon>
        <taxon>Clostridia</taxon>
        <taxon>Peptostreptococcales</taxon>
        <taxon>Natronincolaceae</taxon>
        <taxon>Alkaliphilus</taxon>
    </lineage>
</organism>
<accession>A0A6I0F305</accession>
<name>A0A6I0F305_9FIRM</name>
<sequence>MSSIRILRAGLLTTIQDLGRVGFQQYGIPVSGAMDKYSLKLANILVGNDRGEGALEITMLGPEILFNCGTTIAITGGNLTPTINDVDIDMYRTYVVKPGDKLKFKGLKNGCRGYMAVSGGFSIKPVMGSKSTYMRGQFGGFKGRKLKEEDFIPLKKPGILLEDRKIKLNYIKNYNNRVVRVILGTELHMFKKDTIDVFLSEEYQLTNQCDRMGYRLEGPGLKHVSGSDVISGGINLGAIQVPGDGKPIIMMADRQSTGGYAKIANVISTDISLLAQMKPGDKIRFQRIAVEEAQQLLIDEEKMLDDVEKKFSSLKEKIMEKNTTRVYNIRVKGIEYRVVVEEEKVKS</sequence>
<dbReference type="PANTHER" id="PTHR43309">
    <property type="entry name" value="5-OXOPROLINASE SUBUNIT C"/>
    <property type="match status" value="1"/>
</dbReference>
<dbReference type="OrthoDB" id="9782422at2"/>
<evidence type="ECO:0000313" key="6">
    <source>
        <dbReference type="EMBL" id="KAB3532761.1"/>
    </source>
</evidence>
<dbReference type="GO" id="GO:0016787">
    <property type="term" value="F:hydrolase activity"/>
    <property type="evidence" value="ECO:0007669"/>
    <property type="project" value="UniProtKB-KW"/>
</dbReference>
<dbReference type="SMART" id="SM00797">
    <property type="entry name" value="AHS2"/>
    <property type="match status" value="1"/>
</dbReference>
<dbReference type="PANTHER" id="PTHR43309:SF5">
    <property type="entry name" value="5-OXOPROLINASE SUBUNIT C"/>
    <property type="match status" value="1"/>
</dbReference>
<feature type="domain" description="Carboxyltransferase" evidence="5">
    <location>
        <begin position="25"/>
        <end position="303"/>
    </location>
</feature>
<dbReference type="SUPFAM" id="SSF50891">
    <property type="entry name" value="Cyclophilin-like"/>
    <property type="match status" value="1"/>
</dbReference>
<evidence type="ECO:0000256" key="4">
    <source>
        <dbReference type="SAM" id="Coils"/>
    </source>
</evidence>
<evidence type="ECO:0000256" key="2">
    <source>
        <dbReference type="ARBA" id="ARBA00022801"/>
    </source>
</evidence>
<dbReference type="NCBIfam" id="TIGR00724">
    <property type="entry name" value="urea_amlyse_rel"/>
    <property type="match status" value="1"/>
</dbReference>
<evidence type="ECO:0000256" key="1">
    <source>
        <dbReference type="ARBA" id="ARBA00022741"/>
    </source>
</evidence>
<keyword evidence="3" id="KW-0067">ATP-binding</keyword>
<keyword evidence="2" id="KW-0378">Hydrolase</keyword>